<feature type="compositionally biased region" description="Low complexity" evidence="2">
    <location>
        <begin position="45"/>
        <end position="55"/>
    </location>
</feature>
<organism evidence="4 5">
    <name type="scientific">Paraphaeosphaeria sporulosa</name>
    <dbReference type="NCBI Taxonomy" id="1460663"/>
    <lineage>
        <taxon>Eukaryota</taxon>
        <taxon>Fungi</taxon>
        <taxon>Dikarya</taxon>
        <taxon>Ascomycota</taxon>
        <taxon>Pezizomycotina</taxon>
        <taxon>Dothideomycetes</taxon>
        <taxon>Pleosporomycetidae</taxon>
        <taxon>Pleosporales</taxon>
        <taxon>Massarineae</taxon>
        <taxon>Didymosphaeriaceae</taxon>
        <taxon>Paraphaeosphaeria</taxon>
    </lineage>
</organism>
<proteinExistence type="predicted"/>
<evidence type="ECO:0000259" key="3">
    <source>
        <dbReference type="PROSITE" id="PS50157"/>
    </source>
</evidence>
<dbReference type="PROSITE" id="PS50157">
    <property type="entry name" value="ZINC_FINGER_C2H2_2"/>
    <property type="match status" value="3"/>
</dbReference>
<keyword evidence="1" id="KW-0863">Zinc-finger</keyword>
<dbReference type="Proteomes" id="UP000077069">
    <property type="component" value="Unassembled WGS sequence"/>
</dbReference>
<dbReference type="OrthoDB" id="7930430at2759"/>
<feature type="region of interest" description="Disordered" evidence="2">
    <location>
        <begin position="1"/>
        <end position="65"/>
    </location>
</feature>
<feature type="domain" description="C2H2-type" evidence="3">
    <location>
        <begin position="148"/>
        <end position="173"/>
    </location>
</feature>
<dbReference type="InterPro" id="IPR013087">
    <property type="entry name" value="Znf_C2H2_type"/>
</dbReference>
<sequence>MEIAPASTSHKQVHALDSREESDESAPNNGFGNFQCRPKTDIILTTSPSSTSTSSHHNACMQDTGRSPSLACPPLDQGNPPHVAAGSILSPFQELSHLHFSSSSITSTGVVPIPRAEKRYACSSTGCSASFVERRKLDGHAKSTHSRVYCKECPKTYAHRKNLLEHVQARHRGIWHTCNFESCTYATEKKANLVRHRNSLHKGL</sequence>
<dbReference type="Gene3D" id="3.30.160.60">
    <property type="entry name" value="Classic Zinc Finger"/>
    <property type="match status" value="1"/>
</dbReference>
<dbReference type="PROSITE" id="PS00028">
    <property type="entry name" value="ZINC_FINGER_C2H2_1"/>
    <property type="match status" value="2"/>
</dbReference>
<keyword evidence="1" id="KW-0479">Metal-binding</keyword>
<feature type="compositionally biased region" description="Polar residues" evidence="2">
    <location>
        <begin position="1"/>
        <end position="10"/>
    </location>
</feature>
<dbReference type="SMART" id="SM00355">
    <property type="entry name" value="ZnF_C2H2"/>
    <property type="match status" value="3"/>
</dbReference>
<dbReference type="GO" id="GO:0008270">
    <property type="term" value="F:zinc ion binding"/>
    <property type="evidence" value="ECO:0007669"/>
    <property type="project" value="UniProtKB-KW"/>
</dbReference>
<feature type="domain" description="C2H2-type" evidence="3">
    <location>
        <begin position="176"/>
        <end position="204"/>
    </location>
</feature>
<dbReference type="RefSeq" id="XP_018040233.1">
    <property type="nucleotide sequence ID" value="XM_018186344.1"/>
</dbReference>
<evidence type="ECO:0000313" key="4">
    <source>
        <dbReference type="EMBL" id="OAG09868.1"/>
    </source>
</evidence>
<evidence type="ECO:0000256" key="1">
    <source>
        <dbReference type="PROSITE-ProRule" id="PRU00042"/>
    </source>
</evidence>
<protein>
    <recommendedName>
        <fullName evidence="3">C2H2-type domain-containing protein</fullName>
    </recommendedName>
</protein>
<dbReference type="AlphaFoldDB" id="A0A177CSC7"/>
<name>A0A177CSC7_9PLEO</name>
<accession>A0A177CSC7</accession>
<evidence type="ECO:0000256" key="2">
    <source>
        <dbReference type="SAM" id="MobiDB-lite"/>
    </source>
</evidence>
<gene>
    <name evidence="4" type="ORF">CC84DRAFT_455701</name>
</gene>
<feature type="domain" description="C2H2-type" evidence="3">
    <location>
        <begin position="120"/>
        <end position="146"/>
    </location>
</feature>
<evidence type="ECO:0000313" key="5">
    <source>
        <dbReference type="Proteomes" id="UP000077069"/>
    </source>
</evidence>
<keyword evidence="1" id="KW-0862">Zinc</keyword>
<reference evidence="4 5" key="1">
    <citation type="submission" date="2016-05" db="EMBL/GenBank/DDBJ databases">
        <title>Comparative analysis of secretome profiles of manganese(II)-oxidizing ascomycete fungi.</title>
        <authorList>
            <consortium name="DOE Joint Genome Institute"/>
            <person name="Zeiner C.A."/>
            <person name="Purvine S.O."/>
            <person name="Zink E.M."/>
            <person name="Wu S."/>
            <person name="Pasa-Tolic L."/>
            <person name="Chaput D.L."/>
            <person name="Haridas S."/>
            <person name="Grigoriev I.V."/>
            <person name="Santelli C.M."/>
            <person name="Hansel C.M."/>
        </authorList>
    </citation>
    <scope>NUCLEOTIDE SEQUENCE [LARGE SCALE GENOMIC DNA]</scope>
    <source>
        <strain evidence="4 5">AP3s5-JAC2a</strain>
    </source>
</reference>
<keyword evidence="5" id="KW-1185">Reference proteome</keyword>
<dbReference type="EMBL" id="KV441549">
    <property type="protein sequence ID" value="OAG09868.1"/>
    <property type="molecule type" value="Genomic_DNA"/>
</dbReference>
<dbReference type="InParanoid" id="A0A177CSC7"/>
<dbReference type="GeneID" id="28769830"/>